<dbReference type="CDD" id="cd10283">
    <property type="entry name" value="MnuA_DNase1-like"/>
    <property type="match status" value="1"/>
</dbReference>
<organism evidence="3 4">
    <name type="scientific">Microlunatus soli</name>
    <dbReference type="NCBI Taxonomy" id="630515"/>
    <lineage>
        <taxon>Bacteria</taxon>
        <taxon>Bacillati</taxon>
        <taxon>Actinomycetota</taxon>
        <taxon>Actinomycetes</taxon>
        <taxon>Propionibacteriales</taxon>
        <taxon>Propionibacteriaceae</taxon>
        <taxon>Microlunatus</taxon>
    </lineage>
</organism>
<dbReference type="RefSeq" id="WP_091529259.1">
    <property type="nucleotide sequence ID" value="NZ_LT629772.1"/>
</dbReference>
<dbReference type="CDD" id="cd04486">
    <property type="entry name" value="YhcR_OBF_like"/>
    <property type="match status" value="1"/>
</dbReference>
<dbReference type="InterPro" id="IPR036691">
    <property type="entry name" value="Endo/exonu/phosph_ase_sf"/>
</dbReference>
<keyword evidence="2" id="KW-0732">Signal</keyword>
<dbReference type="STRING" id="630515.SAMN04489812_5318"/>
<dbReference type="Gene3D" id="3.60.10.10">
    <property type="entry name" value="Endonuclease/exonuclease/phosphatase"/>
    <property type="match status" value="1"/>
</dbReference>
<dbReference type="EMBL" id="LT629772">
    <property type="protein sequence ID" value="SDT34830.1"/>
    <property type="molecule type" value="Genomic_DNA"/>
</dbReference>
<reference evidence="3 4" key="1">
    <citation type="submission" date="2016-10" db="EMBL/GenBank/DDBJ databases">
        <authorList>
            <person name="de Groot N.N."/>
        </authorList>
    </citation>
    <scope>NUCLEOTIDE SEQUENCE [LARGE SCALE GENOMIC DNA]</scope>
    <source>
        <strain evidence="3 4">DSM 21800</strain>
    </source>
</reference>
<feature type="signal peptide" evidence="2">
    <location>
        <begin position="1"/>
        <end position="37"/>
    </location>
</feature>
<evidence type="ECO:0000256" key="2">
    <source>
        <dbReference type="SAM" id="SignalP"/>
    </source>
</evidence>
<name>A0A1H1ZMC6_9ACTN</name>
<accession>A0A1H1ZMC6</accession>
<gene>
    <name evidence="3" type="ORF">SAMN04489812_5318</name>
</gene>
<dbReference type="PANTHER" id="PTHR42834:SF1">
    <property type="entry name" value="ENDONUCLEASE_EXONUCLEASE_PHOSPHATASE FAMILY PROTEIN (AFU_ORTHOLOGUE AFUA_3G09210)"/>
    <property type="match status" value="1"/>
</dbReference>
<dbReference type="Proteomes" id="UP000199103">
    <property type="component" value="Chromosome I"/>
</dbReference>
<dbReference type="PANTHER" id="PTHR42834">
    <property type="entry name" value="ENDONUCLEASE/EXONUCLEASE/PHOSPHATASE FAMILY PROTEIN (AFU_ORTHOLOGUE AFUA_3G09210)"/>
    <property type="match status" value="1"/>
</dbReference>
<dbReference type="OrthoDB" id="1016457at2"/>
<dbReference type="InterPro" id="IPR047971">
    <property type="entry name" value="ExeM-like"/>
</dbReference>
<feature type="chain" id="PRO_5009267866" description="Endonuclease/exonuclease/phosphatase domain-containing protein" evidence="2">
    <location>
        <begin position="38"/>
        <end position="650"/>
    </location>
</feature>
<evidence type="ECO:0000256" key="1">
    <source>
        <dbReference type="SAM" id="MobiDB-lite"/>
    </source>
</evidence>
<protein>
    <recommendedName>
        <fullName evidence="5">Endonuclease/exonuclease/phosphatase domain-containing protein</fullName>
    </recommendedName>
</protein>
<dbReference type="AlphaFoldDB" id="A0A1H1ZMC6"/>
<evidence type="ECO:0000313" key="4">
    <source>
        <dbReference type="Proteomes" id="UP000199103"/>
    </source>
</evidence>
<dbReference type="SUPFAM" id="SSF56219">
    <property type="entry name" value="DNase I-like"/>
    <property type="match status" value="1"/>
</dbReference>
<feature type="region of interest" description="Disordered" evidence="1">
    <location>
        <begin position="488"/>
        <end position="508"/>
    </location>
</feature>
<sequence>MQLRPARPTPTRRAVAALAAGTLAAAGMIIFPGPAQAAAEQSITAIQGTGASSPLVGQTVSTEPSVITAVYPAAKGFAGFVIQAPGSGGSWDPEQPSSAVFVYAGSKMGTAPYDVQLGDAVTVTGKISEYQGLTEINATGVDPVEQSLPAPKPITGVRWQDTAAHRENLESMLLQPDQSFAVADTYPLYKYGELALGADGVPVQPTDVGAPDTPAYTDQLTANEANAVGLDDGTNQTFTATDDFAGGTLPYLTRDHDIRRGDQVTINEPVIVDYRNDSWKFNPTAPIAAGEEIATVEEQPKPAVPTVGNGLRVASFNVLNYFTSTGQGRDSCTGGNPDTSGSDNVTFDCDVRGAWDADDLGRQQAKIVAAINQLDPSVAGLMEIENSAQLGEQTDEAVSTLVDALNKAAHEDDKWAFVPSSKQLPDEADVITNALIYQPGKAELVTAPYADGADAGSGGAFANARTPIAAGFAPAGGGEPVLVSVNHFKSKGSAPDDGPNADQGDGQGAWNASRIEQAKALSSWISAVRKRTKIKSVALIGDFNSYSQEDPIRTLAAAGFANAAPADQYSYTFDGLAGSLDHVLLNKAARKRLDGAGVWGINSPEPLAAEYSTYRTTKIDYYRADPYRSSDHDPVLVGLAAGKRSSGRPH</sequence>
<evidence type="ECO:0000313" key="3">
    <source>
        <dbReference type="EMBL" id="SDT34830.1"/>
    </source>
</evidence>
<evidence type="ECO:0008006" key="5">
    <source>
        <dbReference type="Google" id="ProtNLM"/>
    </source>
</evidence>
<dbReference type="NCBIfam" id="NF033681">
    <property type="entry name" value="ExeM_NucH_DNase"/>
    <property type="match status" value="1"/>
</dbReference>
<keyword evidence="4" id="KW-1185">Reference proteome</keyword>
<proteinExistence type="predicted"/>